<accession>A0A3D8TTY8</accession>
<gene>
    <name evidence="8" type="ORF">UR08_01715</name>
</gene>
<dbReference type="InterPro" id="IPR006225">
    <property type="entry name" value="PsdUridine_synth_RluC/D"/>
</dbReference>
<evidence type="ECO:0000256" key="6">
    <source>
        <dbReference type="RuleBase" id="RU362028"/>
    </source>
</evidence>
<dbReference type="CDD" id="cd00165">
    <property type="entry name" value="S4"/>
    <property type="match status" value="1"/>
</dbReference>
<dbReference type="SUPFAM" id="SSF55120">
    <property type="entry name" value="Pseudouridine synthase"/>
    <property type="match status" value="1"/>
</dbReference>
<keyword evidence="3 6" id="KW-0413">Isomerase</keyword>
<dbReference type="RefSeq" id="WP_115751944.1">
    <property type="nucleotide sequence ID" value="NZ_LARY01000001.1"/>
</dbReference>
<evidence type="ECO:0000256" key="1">
    <source>
        <dbReference type="ARBA" id="ARBA00000073"/>
    </source>
</evidence>
<dbReference type="AlphaFoldDB" id="A0A3D8TTY8"/>
<evidence type="ECO:0000259" key="7">
    <source>
        <dbReference type="Pfam" id="PF00849"/>
    </source>
</evidence>
<keyword evidence="9" id="KW-1185">Reference proteome</keyword>
<dbReference type="GO" id="GO:0000455">
    <property type="term" value="P:enzyme-directed rRNA pseudouridine synthesis"/>
    <property type="evidence" value="ECO:0007669"/>
    <property type="project" value="TreeGrafter"/>
</dbReference>
<dbReference type="GO" id="GO:0003723">
    <property type="term" value="F:RNA binding"/>
    <property type="evidence" value="ECO:0007669"/>
    <property type="project" value="UniProtKB-KW"/>
</dbReference>
<dbReference type="PANTHER" id="PTHR21600:SF35">
    <property type="entry name" value="PSEUDOURIDINE SYNTHASE"/>
    <property type="match status" value="1"/>
</dbReference>
<dbReference type="EC" id="5.4.99.-" evidence="6"/>
<evidence type="ECO:0000256" key="4">
    <source>
        <dbReference type="PIRSR" id="PIRSR606225-1"/>
    </source>
</evidence>
<dbReference type="Gene3D" id="3.30.2350.10">
    <property type="entry name" value="Pseudouridine synthase"/>
    <property type="match status" value="1"/>
</dbReference>
<dbReference type="Pfam" id="PF00849">
    <property type="entry name" value="PseudoU_synth_2"/>
    <property type="match status" value="1"/>
</dbReference>
<dbReference type="InterPro" id="IPR050188">
    <property type="entry name" value="RluA_PseudoU_synthase"/>
</dbReference>
<comment type="function">
    <text evidence="6">Responsible for synthesis of pseudouridine from uracil.</text>
</comment>
<dbReference type="FunFam" id="3.30.2350.10:FF:000005">
    <property type="entry name" value="Pseudouridine synthase"/>
    <property type="match status" value="1"/>
</dbReference>
<dbReference type="InterPro" id="IPR006145">
    <property type="entry name" value="PsdUridine_synth_RsuA/RluA"/>
</dbReference>
<organism evidence="8 9">
    <name type="scientific">Listeria kieliensis</name>
    <dbReference type="NCBI Taxonomy" id="1621700"/>
    <lineage>
        <taxon>Bacteria</taxon>
        <taxon>Bacillati</taxon>
        <taxon>Bacillota</taxon>
        <taxon>Bacilli</taxon>
        <taxon>Bacillales</taxon>
        <taxon>Listeriaceae</taxon>
        <taxon>Listeria</taxon>
    </lineage>
</organism>
<comment type="similarity">
    <text evidence="2 6">Belongs to the pseudouridine synthase RluA family.</text>
</comment>
<dbReference type="InterPro" id="IPR006224">
    <property type="entry name" value="PsdUridine_synth_RluA-like_CS"/>
</dbReference>
<dbReference type="GO" id="GO:0009982">
    <property type="term" value="F:pseudouridine synthase activity"/>
    <property type="evidence" value="ECO:0007669"/>
    <property type="project" value="InterPro"/>
</dbReference>
<dbReference type="PANTHER" id="PTHR21600">
    <property type="entry name" value="MITOCHONDRIAL RNA PSEUDOURIDINE SYNTHASE"/>
    <property type="match status" value="1"/>
</dbReference>
<feature type="domain" description="Pseudouridine synthase RsuA/RluA-like" evidence="7">
    <location>
        <begin position="89"/>
        <end position="240"/>
    </location>
</feature>
<protein>
    <recommendedName>
        <fullName evidence="6">Pseudouridine synthase</fullName>
        <ecNumber evidence="6">5.4.99.-</ecNumber>
    </recommendedName>
</protein>
<proteinExistence type="inferred from homology"/>
<comment type="caution">
    <text evidence="8">The sequence shown here is derived from an EMBL/GenBank/DDBJ whole genome shotgun (WGS) entry which is preliminary data.</text>
</comment>
<evidence type="ECO:0000256" key="2">
    <source>
        <dbReference type="ARBA" id="ARBA00010876"/>
    </source>
</evidence>
<keyword evidence="5" id="KW-0694">RNA-binding</keyword>
<name>A0A3D8TTY8_9LIST</name>
<sequence length="301" mass="34279">MFLEWIAEEKDTDLLLRTFLRHKHISKQLLASVKYNEAGKIEVNGQEENVLYRVKCGDEVRVTFPPEKENAQLIAEHDKLDIIYEDDFILVLNKKAGMASIPAQFHPSGSVANHLKGYYETKGIASAIHIVTRLDRDTSGLMLIAKTRFAHARLSETLQKGLLKRRYEALVSGRLQTNQGSIEAPIGRKSDLSIMERVVTKDGKYAKTNFKRLGCYQGFDHVEIELETGRTHQIRVHFSHIGHPLLGDDMYGGSLDLIARQALHSCHLHLIHPFTEEYLEFNIPLSDDILAVLRQNEKEID</sequence>
<dbReference type="Proteomes" id="UP000257055">
    <property type="component" value="Unassembled WGS sequence"/>
</dbReference>
<evidence type="ECO:0000256" key="3">
    <source>
        <dbReference type="ARBA" id="ARBA00023235"/>
    </source>
</evidence>
<dbReference type="EMBL" id="LARY01000001">
    <property type="protein sequence ID" value="RDX02269.1"/>
    <property type="molecule type" value="Genomic_DNA"/>
</dbReference>
<dbReference type="GO" id="GO:0140098">
    <property type="term" value="F:catalytic activity, acting on RNA"/>
    <property type="evidence" value="ECO:0007669"/>
    <property type="project" value="UniProtKB-ARBA"/>
</dbReference>
<reference evidence="9" key="1">
    <citation type="submission" date="2015-04" db="EMBL/GenBank/DDBJ databases">
        <authorList>
            <person name="Schardt J."/>
            <person name="Mueller-Herbst S."/>
            <person name="Scherer S."/>
            <person name="Huptas C."/>
        </authorList>
    </citation>
    <scope>NUCLEOTIDE SEQUENCE [LARGE SCALE GENOMIC DNA]</scope>
    <source>
        <strain evidence="9">Kiel-L1</strain>
    </source>
</reference>
<dbReference type="InterPro" id="IPR020103">
    <property type="entry name" value="PsdUridine_synth_cat_dom_sf"/>
</dbReference>
<evidence type="ECO:0000256" key="5">
    <source>
        <dbReference type="PROSITE-ProRule" id="PRU00182"/>
    </source>
</evidence>
<evidence type="ECO:0000313" key="8">
    <source>
        <dbReference type="EMBL" id="RDX02269.1"/>
    </source>
</evidence>
<dbReference type="PROSITE" id="PS01129">
    <property type="entry name" value="PSI_RLU"/>
    <property type="match status" value="1"/>
</dbReference>
<evidence type="ECO:0000313" key="9">
    <source>
        <dbReference type="Proteomes" id="UP000257055"/>
    </source>
</evidence>
<dbReference type="NCBIfam" id="TIGR00005">
    <property type="entry name" value="rluA_subfam"/>
    <property type="match status" value="1"/>
</dbReference>
<comment type="catalytic activity">
    <reaction evidence="1 6">
        <text>a uridine in RNA = a pseudouridine in RNA</text>
        <dbReference type="Rhea" id="RHEA:48348"/>
        <dbReference type="Rhea" id="RHEA-COMP:12068"/>
        <dbReference type="Rhea" id="RHEA-COMP:12069"/>
        <dbReference type="ChEBI" id="CHEBI:65314"/>
        <dbReference type="ChEBI" id="CHEBI:65315"/>
    </reaction>
</comment>
<dbReference type="PROSITE" id="PS50889">
    <property type="entry name" value="S4"/>
    <property type="match status" value="1"/>
</dbReference>
<feature type="active site" evidence="4">
    <location>
        <position position="135"/>
    </location>
</feature>
<dbReference type="CDD" id="cd02869">
    <property type="entry name" value="PseudoU_synth_RluA_like"/>
    <property type="match status" value="1"/>
</dbReference>